<evidence type="ECO:0000259" key="2">
    <source>
        <dbReference type="Pfam" id="PF00535"/>
    </source>
</evidence>
<dbReference type="Pfam" id="PF00535">
    <property type="entry name" value="Glycos_transf_2"/>
    <property type="match status" value="1"/>
</dbReference>
<dbReference type="PANTHER" id="PTHR43685">
    <property type="entry name" value="GLYCOSYLTRANSFERASE"/>
    <property type="match status" value="1"/>
</dbReference>
<feature type="domain" description="Galactosyltransferase C-terminal" evidence="3">
    <location>
        <begin position="143"/>
        <end position="191"/>
    </location>
</feature>
<dbReference type="InterPro" id="IPR029044">
    <property type="entry name" value="Nucleotide-diphossugar_trans"/>
</dbReference>
<dbReference type="InterPro" id="IPR027791">
    <property type="entry name" value="Galactosyl_T_C"/>
</dbReference>
<comment type="caution">
    <text evidence="4">The sequence shown here is derived from an EMBL/GenBank/DDBJ whole genome shotgun (WGS) entry which is preliminary data.</text>
</comment>
<dbReference type="Gene3D" id="3.90.550.10">
    <property type="entry name" value="Spore Coat Polysaccharide Biosynthesis Protein SpsA, Chain A"/>
    <property type="match status" value="1"/>
</dbReference>
<dbReference type="EMBL" id="QMQB01000095">
    <property type="protein sequence ID" value="RLE13342.1"/>
    <property type="molecule type" value="Genomic_DNA"/>
</dbReference>
<reference evidence="4 5" key="1">
    <citation type="submission" date="2018-06" db="EMBL/GenBank/DDBJ databases">
        <title>Extensive metabolic versatility and redundancy in microbially diverse, dynamic hydrothermal sediments.</title>
        <authorList>
            <person name="Dombrowski N."/>
            <person name="Teske A."/>
            <person name="Baker B.J."/>
        </authorList>
    </citation>
    <scope>NUCLEOTIDE SEQUENCE [LARGE SCALE GENOMIC DNA]</scope>
    <source>
        <strain evidence="4">B19_G9</strain>
    </source>
</reference>
<gene>
    <name evidence="4" type="ORF">DRI96_03130</name>
</gene>
<dbReference type="Proteomes" id="UP000267654">
    <property type="component" value="Unassembled WGS sequence"/>
</dbReference>
<dbReference type="Pfam" id="PF02709">
    <property type="entry name" value="Glyco_transf_7C"/>
    <property type="match status" value="1"/>
</dbReference>
<dbReference type="PANTHER" id="PTHR43685:SF3">
    <property type="entry name" value="SLR2126 PROTEIN"/>
    <property type="match status" value="1"/>
</dbReference>
<protein>
    <submittedName>
        <fullName evidence="4">Glycosyltransferase family 2 protein</fullName>
    </submittedName>
</protein>
<keyword evidence="1 4" id="KW-0808">Transferase</keyword>
<evidence type="ECO:0000259" key="3">
    <source>
        <dbReference type="Pfam" id="PF02709"/>
    </source>
</evidence>
<sequence length="304" mass="35171">MIDVSIIIPTYNRGYILEKCLKALFNQVYPKDRYEIILVDDGSTDGTDRMVASLNPPCRLKYLKNEKRIGQPKSRNKAIREARGEVIISTDSDIIVVPDFISQHISFHKKYKDIMVKGELIQISNLNQVGKKKKGILDISFSSFDTANVSVKKEHLIKVGGFDEDFLPYGFEDLELGYRLRKLGLKPKKNPLALGYHYKPLEKTFNPDTLYEREKMRGMNAALYWKKHPTLRVKLATQGNPLFALSFIGKYLAETERGKKIFSHMKGNKKLFMFLSQIIGYHYYLEGFKKGKTKNEKDFKKNIR</sequence>
<feature type="domain" description="Glycosyltransferase 2-like" evidence="2">
    <location>
        <begin position="5"/>
        <end position="136"/>
    </location>
</feature>
<dbReference type="InterPro" id="IPR001173">
    <property type="entry name" value="Glyco_trans_2-like"/>
</dbReference>
<dbReference type="GO" id="GO:0016740">
    <property type="term" value="F:transferase activity"/>
    <property type="evidence" value="ECO:0007669"/>
    <property type="project" value="UniProtKB-KW"/>
</dbReference>
<accession>A0A662DGS2</accession>
<evidence type="ECO:0000256" key="1">
    <source>
        <dbReference type="ARBA" id="ARBA00022679"/>
    </source>
</evidence>
<evidence type="ECO:0000313" key="4">
    <source>
        <dbReference type="EMBL" id="RLE13342.1"/>
    </source>
</evidence>
<dbReference type="InterPro" id="IPR050834">
    <property type="entry name" value="Glycosyltransf_2"/>
</dbReference>
<proteinExistence type="predicted"/>
<name>A0A662DGS2_UNCAE</name>
<dbReference type="SUPFAM" id="SSF53448">
    <property type="entry name" value="Nucleotide-diphospho-sugar transferases"/>
    <property type="match status" value="1"/>
</dbReference>
<evidence type="ECO:0000313" key="5">
    <source>
        <dbReference type="Proteomes" id="UP000267654"/>
    </source>
</evidence>
<organism evidence="4 5">
    <name type="scientific">Aerophobetes bacterium</name>
    <dbReference type="NCBI Taxonomy" id="2030807"/>
    <lineage>
        <taxon>Bacteria</taxon>
        <taxon>Candidatus Aerophobota</taxon>
    </lineage>
</organism>
<dbReference type="AlphaFoldDB" id="A0A662DGS2"/>